<feature type="chain" id="PRO_5047482980" description="RlpA-like protein double-psi beta-barrel domain-containing protein" evidence="2">
    <location>
        <begin position="29"/>
        <end position="150"/>
    </location>
</feature>
<proteinExistence type="predicted"/>
<dbReference type="PANTHER" id="PTHR31836:SF21">
    <property type="entry name" value="EXPANSIN-LIKE PROTEIN 7"/>
    <property type="match status" value="1"/>
</dbReference>
<name>A0ABR2WS87_9FUNG</name>
<dbReference type="Proteomes" id="UP001479436">
    <property type="component" value="Unassembled WGS sequence"/>
</dbReference>
<dbReference type="Gene3D" id="2.40.40.10">
    <property type="entry name" value="RlpA-like domain"/>
    <property type="match status" value="1"/>
</dbReference>
<dbReference type="InterPro" id="IPR051477">
    <property type="entry name" value="Expansin_CellWall"/>
</dbReference>
<evidence type="ECO:0000256" key="1">
    <source>
        <dbReference type="ARBA" id="ARBA00022729"/>
    </source>
</evidence>
<dbReference type="Pfam" id="PF03330">
    <property type="entry name" value="DPBB_1"/>
    <property type="match status" value="1"/>
</dbReference>
<feature type="signal peptide" evidence="2">
    <location>
        <begin position="1"/>
        <end position="28"/>
    </location>
</feature>
<gene>
    <name evidence="4" type="ORF">K7432_008178</name>
</gene>
<evidence type="ECO:0000259" key="3">
    <source>
        <dbReference type="Pfam" id="PF03330"/>
    </source>
</evidence>
<dbReference type="EMBL" id="JASJQH010000442">
    <property type="protein sequence ID" value="KAK9764371.1"/>
    <property type="molecule type" value="Genomic_DNA"/>
</dbReference>
<evidence type="ECO:0000256" key="2">
    <source>
        <dbReference type="SAM" id="SignalP"/>
    </source>
</evidence>
<organism evidence="4 5">
    <name type="scientific">Basidiobolus ranarum</name>
    <dbReference type="NCBI Taxonomy" id="34480"/>
    <lineage>
        <taxon>Eukaryota</taxon>
        <taxon>Fungi</taxon>
        <taxon>Fungi incertae sedis</taxon>
        <taxon>Zoopagomycota</taxon>
        <taxon>Entomophthoromycotina</taxon>
        <taxon>Basidiobolomycetes</taxon>
        <taxon>Basidiobolales</taxon>
        <taxon>Basidiobolaceae</taxon>
        <taxon>Basidiobolus</taxon>
    </lineage>
</organism>
<feature type="domain" description="RlpA-like protein double-psi beta-barrel" evidence="3">
    <location>
        <begin position="92"/>
        <end position="144"/>
    </location>
</feature>
<dbReference type="InterPro" id="IPR009009">
    <property type="entry name" value="RlpA-like_DPBB"/>
</dbReference>
<accession>A0ABR2WS87</accession>
<reference evidence="4 5" key="1">
    <citation type="submission" date="2023-04" db="EMBL/GenBank/DDBJ databases">
        <title>Genome of Basidiobolus ranarum AG-B5.</title>
        <authorList>
            <person name="Stajich J.E."/>
            <person name="Carter-House D."/>
            <person name="Gryganskyi A."/>
        </authorList>
    </citation>
    <scope>NUCLEOTIDE SEQUENCE [LARGE SCALE GENOMIC DNA]</scope>
    <source>
        <strain evidence="4 5">AG-B5</strain>
    </source>
</reference>
<keyword evidence="1 2" id="KW-0732">Signal</keyword>
<dbReference type="CDD" id="cd22272">
    <property type="entry name" value="DPBB_EXLX1-like"/>
    <property type="match status" value="1"/>
</dbReference>
<dbReference type="PANTHER" id="PTHR31836">
    <property type="match status" value="1"/>
</dbReference>
<comment type="caution">
    <text evidence="4">The sequence shown here is derived from an EMBL/GenBank/DDBJ whole genome shotgun (WGS) entry which is preliminary data.</text>
</comment>
<dbReference type="InterPro" id="IPR036908">
    <property type="entry name" value="RlpA-like_sf"/>
</dbReference>
<evidence type="ECO:0000313" key="5">
    <source>
        <dbReference type="Proteomes" id="UP001479436"/>
    </source>
</evidence>
<evidence type="ECO:0000313" key="4">
    <source>
        <dbReference type="EMBL" id="KAK9764371.1"/>
    </source>
</evidence>
<protein>
    <recommendedName>
        <fullName evidence="3">RlpA-like protein double-psi beta-barrel domain-containing protein</fullName>
    </recommendedName>
</protein>
<dbReference type="SUPFAM" id="SSF50685">
    <property type="entry name" value="Barwin-like endoglucanases"/>
    <property type="match status" value="1"/>
</dbReference>
<sequence>MGLILMFNSATTFIILFALYILGESAPAQNVGMASIFERKITAKRENTGTFFTPQNDACSDDGGDSRSTDLVAALSWHDIGQEENGPAESAEMCNRCVKVTGPEGTVVVKIVDLCATCSPGDVDLTEAAFEKIGELSSGRVEITWAPTKC</sequence>
<keyword evidence="5" id="KW-1185">Reference proteome</keyword>